<keyword evidence="1" id="KW-0812">Transmembrane</keyword>
<protein>
    <submittedName>
        <fullName evidence="2">Uncharacterized protein</fullName>
    </submittedName>
</protein>
<evidence type="ECO:0000313" key="3">
    <source>
        <dbReference type="Proteomes" id="UP000315010"/>
    </source>
</evidence>
<keyword evidence="1" id="KW-1133">Transmembrane helix</keyword>
<feature type="transmembrane region" description="Helical" evidence="1">
    <location>
        <begin position="12"/>
        <end position="31"/>
    </location>
</feature>
<organism evidence="2 3">
    <name type="scientific">Novipirellula herctigrandis</name>
    <dbReference type="NCBI Taxonomy" id="2527986"/>
    <lineage>
        <taxon>Bacteria</taxon>
        <taxon>Pseudomonadati</taxon>
        <taxon>Planctomycetota</taxon>
        <taxon>Planctomycetia</taxon>
        <taxon>Pirellulales</taxon>
        <taxon>Pirellulaceae</taxon>
        <taxon>Novipirellula</taxon>
    </lineage>
</organism>
<keyword evidence="3" id="KW-1185">Reference proteome</keyword>
<dbReference type="Proteomes" id="UP000315010">
    <property type="component" value="Unassembled WGS sequence"/>
</dbReference>
<dbReference type="AlphaFoldDB" id="A0A5C5ZD52"/>
<accession>A0A5C5ZD52</accession>
<evidence type="ECO:0000313" key="2">
    <source>
        <dbReference type="EMBL" id="TWT85088.1"/>
    </source>
</evidence>
<name>A0A5C5ZD52_9BACT</name>
<dbReference type="RefSeq" id="WP_146403104.1">
    <property type="nucleotide sequence ID" value="NZ_SJPJ01000001.1"/>
</dbReference>
<feature type="transmembrane region" description="Helical" evidence="1">
    <location>
        <begin position="37"/>
        <end position="60"/>
    </location>
</feature>
<comment type="caution">
    <text evidence="2">The sequence shown here is derived from an EMBL/GenBank/DDBJ whole genome shotgun (WGS) entry which is preliminary data.</text>
</comment>
<gene>
    <name evidence="2" type="ORF">CA13_65700</name>
</gene>
<sequence>MGLQSGVTAPSSCVRFLVASIGIALVGYGVFYRRVWLIGAGVTLAMGSMVTWFFPVLTALD</sequence>
<dbReference type="EMBL" id="SJPJ01000001">
    <property type="protein sequence ID" value="TWT85088.1"/>
    <property type="molecule type" value="Genomic_DNA"/>
</dbReference>
<proteinExistence type="predicted"/>
<evidence type="ECO:0000256" key="1">
    <source>
        <dbReference type="SAM" id="Phobius"/>
    </source>
</evidence>
<reference evidence="2 3" key="1">
    <citation type="submission" date="2019-02" db="EMBL/GenBank/DDBJ databases">
        <title>Deep-cultivation of Planctomycetes and their phenomic and genomic characterization uncovers novel biology.</title>
        <authorList>
            <person name="Wiegand S."/>
            <person name="Jogler M."/>
            <person name="Boedeker C."/>
            <person name="Pinto D."/>
            <person name="Vollmers J."/>
            <person name="Rivas-Marin E."/>
            <person name="Kohn T."/>
            <person name="Peeters S.H."/>
            <person name="Heuer A."/>
            <person name="Rast P."/>
            <person name="Oberbeckmann S."/>
            <person name="Bunk B."/>
            <person name="Jeske O."/>
            <person name="Meyerdierks A."/>
            <person name="Storesund J.E."/>
            <person name="Kallscheuer N."/>
            <person name="Luecker S."/>
            <person name="Lage O.M."/>
            <person name="Pohl T."/>
            <person name="Merkel B.J."/>
            <person name="Hornburger P."/>
            <person name="Mueller R.-W."/>
            <person name="Bruemmer F."/>
            <person name="Labrenz M."/>
            <person name="Spormann A.M."/>
            <person name="Op Den Camp H."/>
            <person name="Overmann J."/>
            <person name="Amann R."/>
            <person name="Jetten M.S.M."/>
            <person name="Mascher T."/>
            <person name="Medema M.H."/>
            <person name="Devos D.P."/>
            <person name="Kaster A.-K."/>
            <person name="Ovreas L."/>
            <person name="Rohde M."/>
            <person name="Galperin M.Y."/>
            <person name="Jogler C."/>
        </authorList>
    </citation>
    <scope>NUCLEOTIDE SEQUENCE [LARGE SCALE GENOMIC DNA]</scope>
    <source>
        <strain evidence="2 3">CA13</strain>
    </source>
</reference>
<keyword evidence="1" id="KW-0472">Membrane</keyword>